<dbReference type="PANTHER" id="PTHR15827:SF2">
    <property type="entry name" value="CYCLIN-DEPENDENT KINASE 2-INTERACTING PROTEIN"/>
    <property type="match status" value="1"/>
</dbReference>
<reference evidence="1" key="2">
    <citation type="journal article" date="2023" name="Microbiol Resour">
        <title>Decontamination and Annotation of the Draft Genome Sequence of the Oomycete Lagenidium giganteum ARSEF 373.</title>
        <authorList>
            <person name="Morgan W.R."/>
            <person name="Tartar A."/>
        </authorList>
    </citation>
    <scope>NUCLEOTIDE SEQUENCE</scope>
    <source>
        <strain evidence="1">ARSEF 373</strain>
    </source>
</reference>
<dbReference type="Proteomes" id="UP001146120">
    <property type="component" value="Unassembled WGS sequence"/>
</dbReference>
<name>A0AAV2YIW0_9STRA</name>
<comment type="caution">
    <text evidence="1">The sequence shown here is derived from an EMBL/GenBank/DDBJ whole genome shotgun (WGS) entry which is preliminary data.</text>
</comment>
<keyword evidence="2" id="KW-1185">Reference proteome</keyword>
<protein>
    <submittedName>
        <fullName evidence="1">Uncharacterized protein</fullName>
    </submittedName>
</protein>
<dbReference type="PANTHER" id="PTHR15827">
    <property type="entry name" value="CYCLIN-DEPENDENT KINASE 2-INTERACTING PROTEIN"/>
    <property type="match status" value="1"/>
</dbReference>
<proteinExistence type="predicted"/>
<dbReference type="EMBL" id="DAKRPA010000226">
    <property type="protein sequence ID" value="DAZ94927.1"/>
    <property type="molecule type" value="Genomic_DNA"/>
</dbReference>
<accession>A0AAV2YIW0</accession>
<evidence type="ECO:0000313" key="1">
    <source>
        <dbReference type="EMBL" id="DAZ94927.1"/>
    </source>
</evidence>
<organism evidence="1 2">
    <name type="scientific">Lagenidium giganteum</name>
    <dbReference type="NCBI Taxonomy" id="4803"/>
    <lineage>
        <taxon>Eukaryota</taxon>
        <taxon>Sar</taxon>
        <taxon>Stramenopiles</taxon>
        <taxon>Oomycota</taxon>
        <taxon>Peronosporomycetes</taxon>
        <taxon>Pythiales</taxon>
        <taxon>Pythiaceae</taxon>
    </lineage>
</organism>
<gene>
    <name evidence="1" type="ORF">N0F65_012644</name>
</gene>
<evidence type="ECO:0000313" key="2">
    <source>
        <dbReference type="Proteomes" id="UP001146120"/>
    </source>
</evidence>
<dbReference type="AlphaFoldDB" id="A0AAV2YIW0"/>
<sequence>MEHGKALAWLADWAQLQKEWQAAAGDAQRELVKIAESVQKTTYLEGDDWGALGDNTILHEHAASRLWDLVHRCRKRILGHIDTLSDIYARMSVLSQSVYDHPQYRNFNQSTRQRHENLAGEMASMYQRELVAKSLIANDLGNTQDYETLTVYLASWQMQPYVNQARIEEIVSAITSDCEWKR</sequence>
<reference evidence="1" key="1">
    <citation type="submission" date="2022-11" db="EMBL/GenBank/DDBJ databases">
        <authorList>
            <person name="Morgan W.R."/>
            <person name="Tartar A."/>
        </authorList>
    </citation>
    <scope>NUCLEOTIDE SEQUENCE</scope>
    <source>
        <strain evidence="1">ARSEF 373</strain>
    </source>
</reference>